<dbReference type="AlphaFoldDB" id="M2PGE9"/>
<reference evidence="1 2" key="1">
    <citation type="submission" date="2012-10" db="EMBL/GenBank/DDBJ databases">
        <title>Genome assembly of Amycolatopsis azurea DSM 43854.</title>
        <authorList>
            <person name="Khatri I."/>
            <person name="Kaur I."/>
            <person name="Subramanian S."/>
            <person name="Mayilraj S."/>
        </authorList>
    </citation>
    <scope>NUCLEOTIDE SEQUENCE [LARGE SCALE GENOMIC DNA]</scope>
    <source>
        <strain evidence="1 2">DSM 43854</strain>
    </source>
</reference>
<accession>M2PGE9</accession>
<evidence type="ECO:0000313" key="2">
    <source>
        <dbReference type="Proteomes" id="UP000014137"/>
    </source>
</evidence>
<dbReference type="InterPro" id="IPR036513">
    <property type="entry name" value="STAS_dom_sf"/>
</dbReference>
<gene>
    <name evidence="1" type="ORF">C791_7249</name>
</gene>
<organism evidence="1 2">
    <name type="scientific">Amycolatopsis azurea DSM 43854</name>
    <dbReference type="NCBI Taxonomy" id="1238180"/>
    <lineage>
        <taxon>Bacteria</taxon>
        <taxon>Bacillati</taxon>
        <taxon>Actinomycetota</taxon>
        <taxon>Actinomycetes</taxon>
        <taxon>Pseudonocardiales</taxon>
        <taxon>Pseudonocardiaceae</taxon>
        <taxon>Amycolatopsis</taxon>
    </lineage>
</organism>
<dbReference type="PATRIC" id="fig|1238180.3.peg.6851"/>
<evidence type="ECO:0008006" key="3">
    <source>
        <dbReference type="Google" id="ProtNLM"/>
    </source>
</evidence>
<dbReference type="EMBL" id="ANMG01000074">
    <property type="protein sequence ID" value="EMD23423.1"/>
    <property type="molecule type" value="Genomic_DNA"/>
</dbReference>
<sequence length="57" mass="6302">MAGLQVLEAAATNAVAERRRIGLVTGSDSVRRIMRLFDLHLRVPVYPLLGDALRELT</sequence>
<protein>
    <recommendedName>
        <fullName evidence="3">STAS domain-containing protein</fullName>
    </recommendedName>
</protein>
<name>M2PGE9_9PSEU</name>
<dbReference type="Proteomes" id="UP000014137">
    <property type="component" value="Unassembled WGS sequence"/>
</dbReference>
<comment type="caution">
    <text evidence="1">The sequence shown here is derived from an EMBL/GenBank/DDBJ whole genome shotgun (WGS) entry which is preliminary data.</text>
</comment>
<proteinExistence type="predicted"/>
<evidence type="ECO:0000313" key="1">
    <source>
        <dbReference type="EMBL" id="EMD23423.1"/>
    </source>
</evidence>
<dbReference type="Gene3D" id="3.30.750.24">
    <property type="entry name" value="STAS domain"/>
    <property type="match status" value="1"/>
</dbReference>